<dbReference type="AlphaFoldDB" id="A0A4U8UER5"/>
<protein>
    <submittedName>
        <fullName evidence="2">Uncharacterized protein</fullName>
    </submittedName>
</protein>
<dbReference type="Proteomes" id="UP000029920">
    <property type="component" value="Unassembled WGS sequence"/>
</dbReference>
<feature type="compositionally biased region" description="Basic and acidic residues" evidence="1">
    <location>
        <begin position="96"/>
        <end position="116"/>
    </location>
</feature>
<dbReference type="EMBL" id="JRPC02000015">
    <property type="protein sequence ID" value="TLE15576.1"/>
    <property type="molecule type" value="Genomic_DNA"/>
</dbReference>
<organism evidence="2 3">
    <name type="scientific">Helicobacter apodemus</name>
    <dbReference type="NCBI Taxonomy" id="135569"/>
    <lineage>
        <taxon>Bacteria</taxon>
        <taxon>Pseudomonadati</taxon>
        <taxon>Campylobacterota</taxon>
        <taxon>Epsilonproteobacteria</taxon>
        <taxon>Campylobacterales</taxon>
        <taxon>Helicobacteraceae</taxon>
        <taxon>Helicobacter</taxon>
    </lineage>
</organism>
<keyword evidence="3" id="KW-1185">Reference proteome</keyword>
<feature type="compositionally biased region" description="Basic and acidic residues" evidence="1">
    <location>
        <begin position="123"/>
        <end position="148"/>
    </location>
</feature>
<gene>
    <name evidence="2" type="ORF">LS72_006445</name>
</gene>
<comment type="caution">
    <text evidence="2">The sequence shown here is derived from an EMBL/GenBank/DDBJ whole genome shotgun (WGS) entry which is preliminary data.</text>
</comment>
<dbReference type="RefSeq" id="WP_138155196.1">
    <property type="nucleotide sequence ID" value="NZ_JRPC02000015.1"/>
</dbReference>
<reference evidence="2 3" key="1">
    <citation type="journal article" date="2014" name="Genome Announc.">
        <title>Draft genome sequences of eight enterohepatic helicobacter species isolated from both laboratory and wild rodents.</title>
        <authorList>
            <person name="Sheh A."/>
            <person name="Shen Z."/>
            <person name="Fox J.G."/>
        </authorList>
    </citation>
    <scope>NUCLEOTIDE SEQUENCE [LARGE SCALE GENOMIC DNA]</scope>
    <source>
        <strain evidence="2 3">MIT-03-7007</strain>
    </source>
</reference>
<evidence type="ECO:0000256" key="1">
    <source>
        <dbReference type="SAM" id="MobiDB-lite"/>
    </source>
</evidence>
<proteinExistence type="predicted"/>
<feature type="region of interest" description="Disordered" evidence="1">
    <location>
        <begin position="96"/>
        <end position="148"/>
    </location>
</feature>
<sequence>MGQWISSKEFAESFNINKKSLEKACFRANQSGKKISSIRSIIINFTYTNGIGGNAGKILQIWNTPLSQKQVEAIEKGYPIKYVLEEMGEVVESANTEKHICSENSSKDAVESRDKTTQPNVMESKDSKALACKENKMEEKGANNEKALKENSREALHTRGNANASECNSRAIVSSNSSLYRNNLPNGGVVESARVDESMESFKQSPRNDEVAKRNVCESMDCFTNALNDEVVGRNDKAEKHNDATAWHNLTPNQKAQAKQRERILQDYESAKLSGIAVKHFIELKNRED</sequence>
<feature type="non-terminal residue" evidence="2">
    <location>
        <position position="289"/>
    </location>
</feature>
<evidence type="ECO:0000313" key="2">
    <source>
        <dbReference type="EMBL" id="TLE15576.1"/>
    </source>
</evidence>
<name>A0A4U8UER5_9HELI</name>
<accession>A0A4U8UER5</accession>
<evidence type="ECO:0000313" key="3">
    <source>
        <dbReference type="Proteomes" id="UP000029920"/>
    </source>
</evidence>